<evidence type="ECO:0000313" key="10">
    <source>
        <dbReference type="Proteomes" id="UP000717624"/>
    </source>
</evidence>
<dbReference type="GO" id="GO:0005737">
    <property type="term" value="C:cytoplasm"/>
    <property type="evidence" value="ECO:0007669"/>
    <property type="project" value="TreeGrafter"/>
</dbReference>
<comment type="cofactor">
    <cofactor evidence="8">
        <name>Mg(2+)</name>
        <dbReference type="ChEBI" id="CHEBI:18420"/>
    </cofactor>
    <text evidence="8">Divalent metal ions. Mg(2+) is the most effective.</text>
</comment>
<keyword evidence="10" id="KW-1185">Reference proteome</keyword>
<evidence type="ECO:0000256" key="5">
    <source>
        <dbReference type="PIRNR" id="PIRNR000915"/>
    </source>
</evidence>
<proteinExistence type="inferred from homology"/>
<gene>
    <name evidence="9" type="ORF">JOD01_003679</name>
</gene>
<feature type="binding site" evidence="8">
    <location>
        <position position="20"/>
    </location>
    <ligand>
        <name>Mg(2+)</name>
        <dbReference type="ChEBI" id="CHEBI:18420"/>
    </ligand>
</feature>
<dbReference type="SUPFAM" id="SSF56784">
    <property type="entry name" value="HAD-like"/>
    <property type="match status" value="1"/>
</dbReference>
<dbReference type="CDD" id="cd07530">
    <property type="entry name" value="HAD_Pase_UmpH-like"/>
    <property type="match status" value="1"/>
</dbReference>
<dbReference type="PANTHER" id="PTHR19288:SF46">
    <property type="entry name" value="HALOACID DEHALOGENASE-LIKE HYDROLASE DOMAIN-CONTAINING PROTEIN 2"/>
    <property type="match status" value="1"/>
</dbReference>
<protein>
    <recommendedName>
        <fullName evidence="5">Acid sugar phosphatase</fullName>
        <ecNumber evidence="5">3.1.3.-</ecNumber>
    </recommendedName>
</protein>
<keyword evidence="3 9" id="KW-0378">Hydrolase</keyword>
<sequence>MILQAQVVKTLKVYNGFLLDLDGTIYRGTEPIPEALQFIKELRETGRRFLYVTNNSSTTPEKVAVRLEAMGLPTDPEQVYTSSMAVAAYLSEKEPHGADVFIIGEEGLHTALQQSGFRLTAEQPRYVVIGIDRAFTYEKLAIAVRAIRNGAQLIATNKDAALPTENGLAPGTGSLVAAVSVAAGTTPLFIGKPETIIVNYALQRLGTAPEETLIVGDNLFTDIEAGANSGLDSLLVLTGFSTEAEAERHPHRPTYVAANVYDWWKQQREQRS</sequence>
<evidence type="ECO:0000256" key="3">
    <source>
        <dbReference type="ARBA" id="ARBA00022801"/>
    </source>
</evidence>
<dbReference type="Gene3D" id="3.40.50.1000">
    <property type="entry name" value="HAD superfamily/HAD-like"/>
    <property type="match status" value="2"/>
</dbReference>
<dbReference type="InterPro" id="IPR023214">
    <property type="entry name" value="HAD_sf"/>
</dbReference>
<dbReference type="InterPro" id="IPR036412">
    <property type="entry name" value="HAD-like_sf"/>
</dbReference>
<dbReference type="EC" id="3.1.3.-" evidence="5"/>
<accession>A0A938XXJ3</accession>
<comment type="similarity">
    <text evidence="1 5">Belongs to the HAD-like hydrolase superfamily. NagD family.</text>
</comment>
<evidence type="ECO:0000256" key="7">
    <source>
        <dbReference type="PIRSR" id="PIRSR000915-2"/>
    </source>
</evidence>
<dbReference type="FunFam" id="3.40.50.1000:FF:000053">
    <property type="entry name" value="TIGR01457 family HAD hydrolase"/>
    <property type="match status" value="1"/>
</dbReference>
<name>A0A938XXJ3_9BACL</name>
<dbReference type="GO" id="GO:0016791">
    <property type="term" value="F:phosphatase activity"/>
    <property type="evidence" value="ECO:0007669"/>
    <property type="project" value="TreeGrafter"/>
</dbReference>
<feature type="binding site" evidence="7">
    <location>
        <position position="192"/>
    </location>
    <ligand>
        <name>substrate</name>
    </ligand>
</feature>
<dbReference type="PANTHER" id="PTHR19288">
    <property type="entry name" value="4-NITROPHENYLPHOSPHATASE-RELATED"/>
    <property type="match status" value="1"/>
</dbReference>
<comment type="caution">
    <text evidence="9">The sequence shown here is derived from an EMBL/GenBank/DDBJ whole genome shotgun (WGS) entry which is preliminary data.</text>
</comment>
<dbReference type="GO" id="GO:0046872">
    <property type="term" value="F:metal ion binding"/>
    <property type="evidence" value="ECO:0007669"/>
    <property type="project" value="UniProtKB-KW"/>
</dbReference>
<dbReference type="Proteomes" id="UP000717624">
    <property type="component" value="Unassembled WGS sequence"/>
</dbReference>
<evidence type="ECO:0000313" key="9">
    <source>
        <dbReference type="EMBL" id="MBM7592027.1"/>
    </source>
</evidence>
<dbReference type="AlphaFoldDB" id="A0A938XXJ3"/>
<comment type="function">
    <text evidence="5">Catalyzes the dephosphorylation of 2-6 carbon acid sugars in vitro.</text>
</comment>
<dbReference type="NCBIfam" id="TIGR01460">
    <property type="entry name" value="HAD-SF-IIA"/>
    <property type="match status" value="1"/>
</dbReference>
<dbReference type="SFLD" id="SFLDS00003">
    <property type="entry name" value="Haloacid_Dehalogenase"/>
    <property type="match status" value="1"/>
</dbReference>
<reference evidence="9" key="1">
    <citation type="submission" date="2021-01" db="EMBL/GenBank/DDBJ databases">
        <title>Genomic Encyclopedia of Type Strains, Phase IV (KMG-IV): sequencing the most valuable type-strain genomes for metagenomic binning, comparative biology and taxonomic classification.</title>
        <authorList>
            <person name="Goeker M."/>
        </authorList>
    </citation>
    <scope>NUCLEOTIDE SEQUENCE</scope>
    <source>
        <strain evidence="9">DSM 25523</strain>
    </source>
</reference>
<feature type="active site" description="Nucleophile" evidence="6">
    <location>
        <position position="20"/>
    </location>
</feature>
<dbReference type="InterPro" id="IPR006354">
    <property type="entry name" value="HAD-SF_hydro_IIA_hyp1"/>
</dbReference>
<evidence type="ECO:0000256" key="8">
    <source>
        <dbReference type="PIRSR" id="PIRSR000915-3"/>
    </source>
</evidence>
<dbReference type="EMBL" id="JAFBEB010000018">
    <property type="protein sequence ID" value="MBM7592027.1"/>
    <property type="molecule type" value="Genomic_DNA"/>
</dbReference>
<evidence type="ECO:0000256" key="1">
    <source>
        <dbReference type="ARBA" id="ARBA00006696"/>
    </source>
</evidence>
<feature type="binding site" evidence="8">
    <location>
        <position position="22"/>
    </location>
    <ligand>
        <name>Mg(2+)</name>
        <dbReference type="ChEBI" id="CHEBI:18420"/>
    </ligand>
</feature>
<dbReference type="PIRSF" id="PIRSF000915">
    <property type="entry name" value="PGP-type_phosphatase"/>
    <property type="match status" value="1"/>
</dbReference>
<evidence type="ECO:0000256" key="4">
    <source>
        <dbReference type="ARBA" id="ARBA00022842"/>
    </source>
</evidence>
<dbReference type="SFLD" id="SFLDG01139">
    <property type="entry name" value="C2.A:_Pyridoxal_Phosphate_Phos"/>
    <property type="match status" value="1"/>
</dbReference>
<feature type="active site" description="Proton donor" evidence="6">
    <location>
        <position position="22"/>
    </location>
</feature>
<keyword evidence="4 5" id="KW-0460">Magnesium</keyword>
<dbReference type="Pfam" id="PF13344">
    <property type="entry name" value="Hydrolase_6"/>
    <property type="match status" value="1"/>
</dbReference>
<evidence type="ECO:0000256" key="2">
    <source>
        <dbReference type="ARBA" id="ARBA00022723"/>
    </source>
</evidence>
<dbReference type="NCBIfam" id="TIGR01457">
    <property type="entry name" value="HAD-SF-IIA-hyp2"/>
    <property type="match status" value="1"/>
</dbReference>
<dbReference type="Pfam" id="PF13242">
    <property type="entry name" value="Hydrolase_like"/>
    <property type="match status" value="1"/>
</dbReference>
<dbReference type="InterPro" id="IPR006357">
    <property type="entry name" value="HAD-SF_hydro_IIA"/>
</dbReference>
<keyword evidence="2 5" id="KW-0479">Metal-binding</keyword>
<feature type="binding site" evidence="8">
    <location>
        <position position="217"/>
    </location>
    <ligand>
        <name>Mg(2+)</name>
        <dbReference type="ChEBI" id="CHEBI:18420"/>
    </ligand>
</feature>
<evidence type="ECO:0000256" key="6">
    <source>
        <dbReference type="PIRSR" id="PIRSR000915-1"/>
    </source>
</evidence>
<organism evidence="9 10">
    <name type="scientific">Brevibacillus fulvus</name>
    <dbReference type="NCBI Taxonomy" id="1125967"/>
    <lineage>
        <taxon>Bacteria</taxon>
        <taxon>Bacillati</taxon>
        <taxon>Bacillota</taxon>
        <taxon>Bacilli</taxon>
        <taxon>Bacillales</taxon>
        <taxon>Paenibacillaceae</taxon>
        <taxon>Brevibacillus</taxon>
    </lineage>
</organism>